<dbReference type="AlphaFoldDB" id="A0A7C2SNZ9"/>
<name>A0A7C2SNZ9_ARCFL</name>
<gene>
    <name evidence="1" type="ORF">ENN70_08180</name>
    <name evidence="2" type="ORF">ENW66_02450</name>
</gene>
<protein>
    <submittedName>
        <fullName evidence="1">Uncharacterized protein</fullName>
    </submittedName>
</protein>
<dbReference type="EMBL" id="DTLB01000010">
    <property type="protein sequence ID" value="HFW31802.1"/>
    <property type="molecule type" value="Genomic_DNA"/>
</dbReference>
<evidence type="ECO:0000313" key="1">
    <source>
        <dbReference type="EMBL" id="HET22012.1"/>
    </source>
</evidence>
<dbReference type="EMBL" id="DSCQ01000107">
    <property type="protein sequence ID" value="HET22012.1"/>
    <property type="molecule type" value="Genomic_DNA"/>
</dbReference>
<proteinExistence type="predicted"/>
<accession>A0A7C2SNZ9</accession>
<evidence type="ECO:0000313" key="2">
    <source>
        <dbReference type="EMBL" id="HFW31802.1"/>
    </source>
</evidence>
<comment type="caution">
    <text evidence="1">The sequence shown here is derived from an EMBL/GenBank/DDBJ whole genome shotgun (WGS) entry which is preliminary data.</text>
</comment>
<organism evidence="1">
    <name type="scientific">Archaeoglobus fulgidus</name>
    <dbReference type="NCBI Taxonomy" id="2234"/>
    <lineage>
        <taxon>Archaea</taxon>
        <taxon>Methanobacteriati</taxon>
        <taxon>Methanobacteriota</taxon>
        <taxon>Archaeoglobi</taxon>
        <taxon>Archaeoglobales</taxon>
        <taxon>Archaeoglobaceae</taxon>
        <taxon>Archaeoglobus</taxon>
    </lineage>
</organism>
<reference evidence="1" key="1">
    <citation type="journal article" date="2020" name="mSystems">
        <title>Genome- and Community-Level Interaction Insights into Carbon Utilization and Element Cycling Functions of Hydrothermarchaeota in Hydrothermal Sediment.</title>
        <authorList>
            <person name="Zhou Z."/>
            <person name="Liu Y."/>
            <person name="Xu W."/>
            <person name="Pan J."/>
            <person name="Luo Z.H."/>
            <person name="Li M."/>
        </authorList>
    </citation>
    <scope>NUCLEOTIDE SEQUENCE [LARGE SCALE GENOMIC DNA]</scope>
    <source>
        <strain evidence="1">SpSt-12</strain>
        <strain evidence="2">SpSt-87</strain>
    </source>
</reference>
<sequence length="101" mass="11496">MLKEIYSILGTGSCYIKDGAIAESYLLDEKELNYIEEIAKVTPKLPEKFIMGFFEHEEGKAIVVKHGKGFICIPVRSDNVMSELRKVEVEVYDKILSPQNK</sequence>